<gene>
    <name evidence="2" type="ORF">P6N53_07955</name>
</gene>
<dbReference type="Gene3D" id="1.20.1420.60">
    <property type="match status" value="1"/>
</dbReference>
<evidence type="ECO:0000313" key="3">
    <source>
        <dbReference type="Proteomes" id="UP001172911"/>
    </source>
</evidence>
<accession>A0AAW7ZD38</accession>
<dbReference type="InterPro" id="IPR025402">
    <property type="entry name" value="DMP19_C"/>
</dbReference>
<dbReference type="RefSeq" id="WP_304542296.1">
    <property type="nucleotide sequence ID" value="NZ_JARPTC010000011.1"/>
</dbReference>
<evidence type="ECO:0000259" key="1">
    <source>
        <dbReference type="Pfam" id="PF14300"/>
    </source>
</evidence>
<proteinExistence type="predicted"/>
<name>A0AAW7ZD38_9FIRM</name>
<organism evidence="2 3">
    <name type="scientific">Desulforamulus aquiferis</name>
    <dbReference type="NCBI Taxonomy" id="1397668"/>
    <lineage>
        <taxon>Bacteria</taxon>
        <taxon>Bacillati</taxon>
        <taxon>Bacillota</taxon>
        <taxon>Clostridia</taxon>
        <taxon>Eubacteriales</taxon>
        <taxon>Peptococcaceae</taxon>
        <taxon>Desulforamulus</taxon>
    </lineage>
</organism>
<keyword evidence="3" id="KW-1185">Reference proteome</keyword>
<comment type="caution">
    <text evidence="2">The sequence shown here is derived from an EMBL/GenBank/DDBJ whole genome shotgun (WGS) entry which is preliminary data.</text>
</comment>
<feature type="domain" description="DNA mimic protein DMP19 C-terminal" evidence="1">
    <location>
        <begin position="26"/>
        <end position="138"/>
    </location>
</feature>
<sequence>MSRLNNEDWQESWFRLCEKQNSEGYDRLTPDEKLWFNIRGLIDSVNNGGIISFYYNSYAFYLEDTMVDLQRLHAVEVLDILVKTNELFPNGKPPKDSDKRNELINSWEDGVHDDLLGELNNKFYSLEENLELELETVVKRIILKNC</sequence>
<protein>
    <submittedName>
        <fullName evidence="2">DUF4375 domain-containing protein</fullName>
    </submittedName>
</protein>
<evidence type="ECO:0000313" key="2">
    <source>
        <dbReference type="EMBL" id="MDO7787149.1"/>
    </source>
</evidence>
<dbReference type="Proteomes" id="UP001172911">
    <property type="component" value="Unassembled WGS sequence"/>
</dbReference>
<reference evidence="2" key="2">
    <citation type="submission" date="2023-03" db="EMBL/GenBank/DDBJ databases">
        <authorList>
            <person name="Zhang Z."/>
        </authorList>
    </citation>
    <scope>NUCLEOTIDE SEQUENCE</scope>
    <source>
        <strain evidence="2">DSA</strain>
    </source>
</reference>
<dbReference type="Pfam" id="PF14300">
    <property type="entry name" value="DMP19"/>
    <property type="match status" value="1"/>
</dbReference>
<dbReference type="EMBL" id="JARPTC010000011">
    <property type="protein sequence ID" value="MDO7787149.1"/>
    <property type="molecule type" value="Genomic_DNA"/>
</dbReference>
<dbReference type="AlphaFoldDB" id="A0AAW7ZD38"/>
<reference evidence="2" key="1">
    <citation type="journal article" date="2023" name="J. Hazard. Mater.">
        <title>Anaerobic biodegradation of pyrene and benzo[a]pyrene by a new sulfate-reducing Desulforamulus aquiferis strain DSA.</title>
        <authorList>
            <person name="Zhang Z."/>
            <person name="Sun J."/>
            <person name="Gong X."/>
            <person name="Wang C."/>
            <person name="Wang H."/>
        </authorList>
    </citation>
    <scope>NUCLEOTIDE SEQUENCE</scope>
    <source>
        <strain evidence="2">DSA</strain>
    </source>
</reference>